<feature type="compositionally biased region" description="Low complexity" evidence="3">
    <location>
        <begin position="460"/>
        <end position="469"/>
    </location>
</feature>
<comment type="caution">
    <text evidence="6">The sequence shown here is derived from an EMBL/GenBank/DDBJ whole genome shotgun (WGS) entry which is preliminary data.</text>
</comment>
<dbReference type="PROSITE" id="PS50198">
    <property type="entry name" value="PPIC_PPIASE_2"/>
    <property type="match status" value="1"/>
</dbReference>
<evidence type="ECO:0000313" key="6">
    <source>
        <dbReference type="EMBL" id="GHO93386.1"/>
    </source>
</evidence>
<accession>A0A8J3IFA6</accession>
<keyword evidence="4" id="KW-0472">Membrane</keyword>
<gene>
    <name evidence="6" type="ORF">KSF_034340</name>
</gene>
<dbReference type="SUPFAM" id="SSF54534">
    <property type="entry name" value="FKBP-like"/>
    <property type="match status" value="1"/>
</dbReference>
<feature type="domain" description="PpiC" evidence="5">
    <location>
        <begin position="306"/>
        <end position="406"/>
    </location>
</feature>
<evidence type="ECO:0000256" key="4">
    <source>
        <dbReference type="SAM" id="Phobius"/>
    </source>
</evidence>
<dbReference type="PROSITE" id="PS01096">
    <property type="entry name" value="PPIC_PPIASE_1"/>
    <property type="match status" value="1"/>
</dbReference>
<dbReference type="GO" id="GO:0003755">
    <property type="term" value="F:peptidyl-prolyl cis-trans isomerase activity"/>
    <property type="evidence" value="ECO:0007669"/>
    <property type="project" value="UniProtKB-KW"/>
</dbReference>
<sequence length="492" mass="53820">MSSQTARRPDRNTRTARNKKYIKQTAHVSARRDGKPLIFGWGGHLSHSEKTLLQRRAIWTITAIISLLIVGVLVLYWITINVINPNRPITTVNGEGIPQSDFRKMVAVQAEIHNSTLNGPHGLSAQRDDLQKQLATLQKTFTDDQKKVDDLNAQIKKLPAGASAQRTDLENQLKAAQQKVNDLQAKGTSVNAQYQDILQNQIPQQQQLYTQPQVGNDSAQWLQEDALIRQWLAKQSSSIQNQIEPAPGDVNKAVQDFISGIPKTTNYQKLLKDDNISDADVHTMLTIKVRRDNMQKYLASQIASPARQVLARAITLQTKADADKILAQLKKGEDFGKLAKAKSVDTNTNAKGGDLGWLVRGQYAINNAQKVAAGIDNWINDPARKLNEISPVISENGTYHIVQIMGFDPSRAIDETTLKDLKDNSLTTWVLSQKALPGVTVTEIDQTMLLDANNMPPGLPASAPAQQQQGGSGLPGGTGGLPGGDTGLPTQP</sequence>
<dbReference type="InterPro" id="IPR050245">
    <property type="entry name" value="PrsA_foldase"/>
</dbReference>
<feature type="compositionally biased region" description="Gly residues" evidence="3">
    <location>
        <begin position="470"/>
        <end position="486"/>
    </location>
</feature>
<dbReference type="PANTHER" id="PTHR47245:SF2">
    <property type="entry name" value="PEPTIDYL-PROLYL CIS-TRANS ISOMERASE HP_0175-RELATED"/>
    <property type="match status" value="1"/>
</dbReference>
<dbReference type="PANTHER" id="PTHR47245">
    <property type="entry name" value="PEPTIDYLPROLYL ISOMERASE"/>
    <property type="match status" value="1"/>
</dbReference>
<dbReference type="Gene3D" id="3.10.50.40">
    <property type="match status" value="1"/>
</dbReference>
<keyword evidence="7" id="KW-1185">Reference proteome</keyword>
<dbReference type="SUPFAM" id="SSF109998">
    <property type="entry name" value="Triger factor/SurA peptide-binding domain-like"/>
    <property type="match status" value="1"/>
</dbReference>
<keyword evidence="1" id="KW-0413">Isomerase</keyword>
<dbReference type="InterPro" id="IPR023058">
    <property type="entry name" value="PPIase_PpiC_CS"/>
</dbReference>
<dbReference type="RefSeq" id="WP_220204172.1">
    <property type="nucleotide sequence ID" value="NZ_BNJK01000001.1"/>
</dbReference>
<dbReference type="InterPro" id="IPR000297">
    <property type="entry name" value="PPIase_PpiC"/>
</dbReference>
<dbReference type="Pfam" id="PF13616">
    <property type="entry name" value="Rotamase_3"/>
    <property type="match status" value="1"/>
</dbReference>
<dbReference type="Proteomes" id="UP000597444">
    <property type="component" value="Unassembled WGS sequence"/>
</dbReference>
<evidence type="ECO:0000313" key="7">
    <source>
        <dbReference type="Proteomes" id="UP000597444"/>
    </source>
</evidence>
<reference evidence="6" key="1">
    <citation type="submission" date="2020-10" db="EMBL/GenBank/DDBJ databases">
        <title>Taxonomic study of unclassified bacteria belonging to the class Ktedonobacteria.</title>
        <authorList>
            <person name="Yabe S."/>
            <person name="Wang C.M."/>
            <person name="Zheng Y."/>
            <person name="Sakai Y."/>
            <person name="Cavaletti L."/>
            <person name="Monciardini P."/>
            <person name="Donadio S."/>
        </authorList>
    </citation>
    <scope>NUCLEOTIDE SEQUENCE</scope>
    <source>
        <strain evidence="6">ID150040</strain>
    </source>
</reference>
<evidence type="ECO:0000256" key="3">
    <source>
        <dbReference type="SAM" id="MobiDB-lite"/>
    </source>
</evidence>
<feature type="region of interest" description="Disordered" evidence="3">
    <location>
        <begin position="451"/>
        <end position="492"/>
    </location>
</feature>
<evidence type="ECO:0000259" key="5">
    <source>
        <dbReference type="PROSITE" id="PS50198"/>
    </source>
</evidence>
<name>A0A8J3IFA6_9CHLR</name>
<keyword evidence="1" id="KW-0697">Rotamase</keyword>
<dbReference type="InterPro" id="IPR027304">
    <property type="entry name" value="Trigger_fact/SurA_dom_sf"/>
</dbReference>
<dbReference type="AlphaFoldDB" id="A0A8J3IFA6"/>
<feature type="coiled-coil region" evidence="2">
    <location>
        <begin position="127"/>
        <end position="193"/>
    </location>
</feature>
<keyword evidence="4" id="KW-0812">Transmembrane</keyword>
<evidence type="ECO:0000256" key="1">
    <source>
        <dbReference type="PROSITE-ProRule" id="PRU00278"/>
    </source>
</evidence>
<protein>
    <recommendedName>
        <fullName evidence="5">PpiC domain-containing protein</fullName>
    </recommendedName>
</protein>
<feature type="transmembrane region" description="Helical" evidence="4">
    <location>
        <begin position="57"/>
        <end position="78"/>
    </location>
</feature>
<keyword evidence="4" id="KW-1133">Transmembrane helix</keyword>
<proteinExistence type="predicted"/>
<keyword evidence="2" id="KW-0175">Coiled coil</keyword>
<dbReference type="InterPro" id="IPR046357">
    <property type="entry name" value="PPIase_dom_sf"/>
</dbReference>
<organism evidence="6 7">
    <name type="scientific">Reticulibacter mediterranei</name>
    <dbReference type="NCBI Taxonomy" id="2778369"/>
    <lineage>
        <taxon>Bacteria</taxon>
        <taxon>Bacillati</taxon>
        <taxon>Chloroflexota</taxon>
        <taxon>Ktedonobacteria</taxon>
        <taxon>Ktedonobacterales</taxon>
        <taxon>Reticulibacteraceae</taxon>
        <taxon>Reticulibacter</taxon>
    </lineage>
</organism>
<dbReference type="EMBL" id="BNJK01000001">
    <property type="protein sequence ID" value="GHO93386.1"/>
    <property type="molecule type" value="Genomic_DNA"/>
</dbReference>
<evidence type="ECO:0000256" key="2">
    <source>
        <dbReference type="SAM" id="Coils"/>
    </source>
</evidence>